<dbReference type="GO" id="GO:0031956">
    <property type="term" value="F:medium-chain fatty acid-CoA ligase activity"/>
    <property type="evidence" value="ECO:0007669"/>
    <property type="project" value="TreeGrafter"/>
</dbReference>
<sequence>MEPRTANARADAPADASADELAGVCPLTVHEALRRAAAVAGDVEAVVTPRGRITYAALAEEVAAVRAGLAAAGVRRGDHVAVCLGNGPEWVALFLAIGSLGAVTVPVNTRWRAPEIAYALRQSRSSMLFVADRFLNIDFVAVLREICPAADSALPDPALPDLRTVVVLGSDVPAAARSWDDFRASTAPPAEPCGTPDDVLLIQYTSGTTSHPKGVLLTQRGMCADAFFSGARLGLRPGDRFHSARPFFHAAGSTLTVLASLQHAATIVTMDRFEPGEALRLIEDERCTHFSGNDTIALMLLNHPDLPRRRLRLRGAWAAASPAVVRRIATELGAAECVVGYGLSEASPNVAQSAWWEPADVRLSGRMLPEPGVEVRVHDPATGRDVPPGGVGEILVRGWNVMRGYFEMPDETARALSPDGWLRTGDLGRLGPDGRLEFVGRAKEVIRVGGENVSPTEIEDVLHHHPGIRQAAVVGVPDDRLMEVPFAFVVPADGHRVEPDEVAAWTRERLAGFKVPRHVHVVASFEEFGMTASSKVPKRHLADHARRLLAEGSGAAPRKGGAR</sequence>
<comment type="caution">
    <text evidence="5">The sequence shown here is derived from an EMBL/GenBank/DDBJ whole genome shotgun (WGS) entry which is preliminary data.</text>
</comment>
<evidence type="ECO:0000259" key="3">
    <source>
        <dbReference type="Pfam" id="PF00501"/>
    </source>
</evidence>
<keyword evidence="6" id="KW-1185">Reference proteome</keyword>
<dbReference type="Pfam" id="PF00501">
    <property type="entry name" value="AMP-binding"/>
    <property type="match status" value="1"/>
</dbReference>
<gene>
    <name evidence="5" type="ORF">FXF69_30745</name>
</gene>
<comment type="similarity">
    <text evidence="1">Belongs to the ATP-dependent AMP-binding enzyme family.</text>
</comment>
<evidence type="ECO:0000259" key="4">
    <source>
        <dbReference type="Pfam" id="PF13193"/>
    </source>
</evidence>
<dbReference type="SUPFAM" id="SSF56801">
    <property type="entry name" value="Acetyl-CoA synthetase-like"/>
    <property type="match status" value="1"/>
</dbReference>
<dbReference type="Gene3D" id="3.40.50.12780">
    <property type="entry name" value="N-terminal domain of ligase-like"/>
    <property type="match status" value="1"/>
</dbReference>
<proteinExistence type="inferred from homology"/>
<organism evidence="5 6">
    <name type="scientific">Actinomadura chibensis</name>
    <dbReference type="NCBI Taxonomy" id="392828"/>
    <lineage>
        <taxon>Bacteria</taxon>
        <taxon>Bacillati</taxon>
        <taxon>Actinomycetota</taxon>
        <taxon>Actinomycetes</taxon>
        <taxon>Streptosporangiales</taxon>
        <taxon>Thermomonosporaceae</taxon>
        <taxon>Actinomadura</taxon>
    </lineage>
</organism>
<protein>
    <submittedName>
        <fullName evidence="5">AMP-binding protein</fullName>
    </submittedName>
</protein>
<evidence type="ECO:0000256" key="2">
    <source>
        <dbReference type="ARBA" id="ARBA00022598"/>
    </source>
</evidence>
<evidence type="ECO:0000256" key="1">
    <source>
        <dbReference type="ARBA" id="ARBA00006432"/>
    </source>
</evidence>
<dbReference type="AlphaFoldDB" id="A0A5D0NCU4"/>
<dbReference type="Proteomes" id="UP000323380">
    <property type="component" value="Unassembled WGS sequence"/>
</dbReference>
<dbReference type="RefSeq" id="WP_067888355.1">
    <property type="nucleotide sequence ID" value="NZ_VSFG01000008.1"/>
</dbReference>
<dbReference type="PANTHER" id="PTHR43201">
    <property type="entry name" value="ACYL-COA SYNTHETASE"/>
    <property type="match status" value="1"/>
</dbReference>
<feature type="domain" description="AMP-binding enzyme C-terminal" evidence="4">
    <location>
        <begin position="457"/>
        <end position="526"/>
    </location>
</feature>
<dbReference type="InterPro" id="IPR045851">
    <property type="entry name" value="AMP-bd_C_sf"/>
</dbReference>
<dbReference type="InterPro" id="IPR025110">
    <property type="entry name" value="AMP-bd_C"/>
</dbReference>
<dbReference type="EMBL" id="VSFG01000008">
    <property type="protein sequence ID" value="TYB42207.1"/>
    <property type="molecule type" value="Genomic_DNA"/>
</dbReference>
<feature type="domain" description="AMP-dependent synthetase/ligase" evidence="3">
    <location>
        <begin position="34"/>
        <end position="406"/>
    </location>
</feature>
<dbReference type="PANTHER" id="PTHR43201:SF5">
    <property type="entry name" value="MEDIUM-CHAIN ACYL-COA LIGASE ACSF2, MITOCHONDRIAL"/>
    <property type="match status" value="1"/>
</dbReference>
<dbReference type="InterPro" id="IPR042099">
    <property type="entry name" value="ANL_N_sf"/>
</dbReference>
<dbReference type="STRING" id="1220554.GCA_001552135_02043"/>
<dbReference type="Gene3D" id="3.30.300.30">
    <property type="match status" value="1"/>
</dbReference>
<evidence type="ECO:0000313" key="5">
    <source>
        <dbReference type="EMBL" id="TYB42207.1"/>
    </source>
</evidence>
<accession>A0A5D0NCU4</accession>
<reference evidence="5 6" key="1">
    <citation type="submission" date="2019-08" db="EMBL/GenBank/DDBJ databases">
        <title>Actinomadura sp. nov. CYP1-5 isolated from mountain soil.</title>
        <authorList>
            <person name="Songsumanus A."/>
            <person name="Kuncharoen N."/>
            <person name="Kudo T."/>
            <person name="Yuki M."/>
            <person name="Igarashi Y."/>
            <person name="Tanasupawat S."/>
        </authorList>
    </citation>
    <scope>NUCLEOTIDE SEQUENCE [LARGE SCALE GENOMIC DNA]</scope>
    <source>
        <strain evidence="5 6">JCM 14158</strain>
    </source>
</reference>
<name>A0A5D0NCU4_9ACTN</name>
<dbReference type="Pfam" id="PF13193">
    <property type="entry name" value="AMP-binding_C"/>
    <property type="match status" value="1"/>
</dbReference>
<dbReference type="InterPro" id="IPR020845">
    <property type="entry name" value="AMP-binding_CS"/>
</dbReference>
<dbReference type="PROSITE" id="PS00455">
    <property type="entry name" value="AMP_BINDING"/>
    <property type="match status" value="1"/>
</dbReference>
<dbReference type="InterPro" id="IPR000873">
    <property type="entry name" value="AMP-dep_synth/lig_dom"/>
</dbReference>
<evidence type="ECO:0000313" key="6">
    <source>
        <dbReference type="Proteomes" id="UP000323380"/>
    </source>
</evidence>
<keyword evidence="2" id="KW-0436">Ligase</keyword>
<dbReference type="GO" id="GO:0006631">
    <property type="term" value="P:fatty acid metabolic process"/>
    <property type="evidence" value="ECO:0007669"/>
    <property type="project" value="TreeGrafter"/>
</dbReference>